<dbReference type="PANTHER" id="PTHR10366:SF564">
    <property type="entry name" value="STEROL-4-ALPHA-CARBOXYLATE 3-DEHYDROGENASE, DECARBOXYLATING"/>
    <property type="match status" value="1"/>
</dbReference>
<comment type="similarity">
    <text evidence="2">Belongs to the NAD(P)-dependent epimerase/dehydratase family. Dihydroflavonol-4-reductase subfamily.</text>
</comment>
<dbReference type="InterPro" id="IPR001509">
    <property type="entry name" value="Epimerase_deHydtase"/>
</dbReference>
<dbReference type="Proteomes" id="UP000323386">
    <property type="component" value="Unassembled WGS sequence"/>
</dbReference>
<dbReference type="GO" id="GO:0016616">
    <property type="term" value="F:oxidoreductase activity, acting on the CH-OH group of donors, NAD or NADP as acceptor"/>
    <property type="evidence" value="ECO:0007669"/>
    <property type="project" value="TreeGrafter"/>
</dbReference>
<dbReference type="EMBL" id="OOIP01000011">
    <property type="protein sequence ID" value="SPO38725.1"/>
    <property type="molecule type" value="Genomic_DNA"/>
</dbReference>
<dbReference type="AlphaFoldDB" id="A0A5C3F417"/>
<reference evidence="5 6" key="1">
    <citation type="submission" date="2018-03" db="EMBL/GenBank/DDBJ databases">
        <authorList>
            <person name="Guldener U."/>
        </authorList>
    </citation>
    <scope>NUCLEOTIDE SEQUENCE [LARGE SCALE GENOMIC DNA]</scope>
    <source>
        <strain evidence="5 6">DAOM196992</strain>
    </source>
</reference>
<dbReference type="CDD" id="cd05227">
    <property type="entry name" value="AR_SDR_e"/>
    <property type="match status" value="1"/>
</dbReference>
<dbReference type="Pfam" id="PF01370">
    <property type="entry name" value="Epimerase"/>
    <property type="match status" value="1"/>
</dbReference>
<sequence length="350" mass="38341">MSSSPLVLITGVTGFLAAHVLDSVLASPHNYRVRGTLRSLSKRDALLARLAPKDRDRIELVEVADTATSDLLDAVRGVDYILHVASPYQLNVEDAERDLLIPAVEGTLNLLRFAKKQGGVKRVVVTSSFAAVTNFEEGGPNRPGFTYTASDWNPSTYEDALKAGGAGAFSYSVSKKLAEQAAYDYVAAERPSFALATVNPPMIYGPTLQPGVTKQNLNTSSRTIYNLVSGADAMPEDRLPLFCHARDVADAHTLLLEGPDDVMGKRYLVCGGKFTWAHAVLHISERFPDLRGRLPKGWEEATKQLRNLDQIASLDTAPAERDLGIKFKDWKTTLDESIESLLQLEKEQGW</sequence>
<evidence type="ECO:0000256" key="2">
    <source>
        <dbReference type="ARBA" id="ARBA00023445"/>
    </source>
</evidence>
<gene>
    <name evidence="5" type="ORF">PSFLO_04204</name>
</gene>
<name>A0A5C3F417_9BASI</name>
<feature type="signal peptide" evidence="3">
    <location>
        <begin position="1"/>
        <end position="26"/>
    </location>
</feature>
<dbReference type="InterPro" id="IPR050425">
    <property type="entry name" value="NAD(P)_dehydrat-like"/>
</dbReference>
<evidence type="ECO:0000313" key="6">
    <source>
        <dbReference type="Proteomes" id="UP000323386"/>
    </source>
</evidence>
<evidence type="ECO:0000313" key="5">
    <source>
        <dbReference type="EMBL" id="SPO38725.1"/>
    </source>
</evidence>
<organism evidence="5 6">
    <name type="scientific">Pseudozyma flocculosa</name>
    <dbReference type="NCBI Taxonomy" id="84751"/>
    <lineage>
        <taxon>Eukaryota</taxon>
        <taxon>Fungi</taxon>
        <taxon>Dikarya</taxon>
        <taxon>Basidiomycota</taxon>
        <taxon>Ustilaginomycotina</taxon>
        <taxon>Ustilaginomycetes</taxon>
        <taxon>Ustilaginales</taxon>
        <taxon>Ustilaginaceae</taxon>
        <taxon>Pseudozyma</taxon>
    </lineage>
</organism>
<dbReference type="InterPro" id="IPR036291">
    <property type="entry name" value="NAD(P)-bd_dom_sf"/>
</dbReference>
<keyword evidence="3" id="KW-0732">Signal</keyword>
<keyword evidence="6" id="KW-1185">Reference proteome</keyword>
<evidence type="ECO:0000256" key="1">
    <source>
        <dbReference type="ARBA" id="ARBA00023002"/>
    </source>
</evidence>
<proteinExistence type="inferred from homology"/>
<accession>A0A5C3F417</accession>
<dbReference type="Gene3D" id="3.40.50.720">
    <property type="entry name" value="NAD(P)-binding Rossmann-like Domain"/>
    <property type="match status" value="1"/>
</dbReference>
<protein>
    <submittedName>
        <fullName evidence="5">Related to dihydroflavonol reductase</fullName>
    </submittedName>
</protein>
<dbReference type="SUPFAM" id="SSF51735">
    <property type="entry name" value="NAD(P)-binding Rossmann-fold domains"/>
    <property type="match status" value="1"/>
</dbReference>
<evidence type="ECO:0000259" key="4">
    <source>
        <dbReference type="Pfam" id="PF01370"/>
    </source>
</evidence>
<dbReference type="PANTHER" id="PTHR10366">
    <property type="entry name" value="NAD DEPENDENT EPIMERASE/DEHYDRATASE"/>
    <property type="match status" value="1"/>
</dbReference>
<keyword evidence="1" id="KW-0560">Oxidoreductase</keyword>
<feature type="domain" description="NAD-dependent epimerase/dehydratase" evidence="4">
    <location>
        <begin position="7"/>
        <end position="269"/>
    </location>
</feature>
<feature type="chain" id="PRO_5022977071" evidence="3">
    <location>
        <begin position="27"/>
        <end position="350"/>
    </location>
</feature>
<dbReference type="OrthoDB" id="2735536at2759"/>
<evidence type="ECO:0000256" key="3">
    <source>
        <dbReference type="SAM" id="SignalP"/>
    </source>
</evidence>